<comment type="caution">
    <text evidence="3">The sequence shown here is derived from an EMBL/GenBank/DDBJ whole genome shotgun (WGS) entry which is preliminary data.</text>
</comment>
<evidence type="ECO:0000313" key="3">
    <source>
        <dbReference type="EMBL" id="KAK0613544.1"/>
    </source>
</evidence>
<keyword evidence="2" id="KW-0812">Transmembrane</keyword>
<reference evidence="3" key="1">
    <citation type="submission" date="2023-06" db="EMBL/GenBank/DDBJ databases">
        <title>Genome-scale phylogeny and comparative genomics of the fungal order Sordariales.</title>
        <authorList>
            <consortium name="Lawrence Berkeley National Laboratory"/>
            <person name="Hensen N."/>
            <person name="Bonometti L."/>
            <person name="Westerberg I."/>
            <person name="Brannstrom I.O."/>
            <person name="Guillou S."/>
            <person name="Cros-Aarteil S."/>
            <person name="Calhoun S."/>
            <person name="Haridas S."/>
            <person name="Kuo A."/>
            <person name="Mondo S."/>
            <person name="Pangilinan J."/>
            <person name="Riley R."/>
            <person name="Labutti K."/>
            <person name="Andreopoulos B."/>
            <person name="Lipzen A."/>
            <person name="Chen C."/>
            <person name="Yanf M."/>
            <person name="Daum C."/>
            <person name="Ng V."/>
            <person name="Clum A."/>
            <person name="Steindorff A."/>
            <person name="Ohm R."/>
            <person name="Martin F."/>
            <person name="Silar P."/>
            <person name="Natvig D."/>
            <person name="Lalanne C."/>
            <person name="Gautier V."/>
            <person name="Ament-Velasquez S.L."/>
            <person name="Kruys A."/>
            <person name="Hutchinson M.I."/>
            <person name="Powell A.J."/>
            <person name="Barry K."/>
            <person name="Miller A.N."/>
            <person name="Grigoriev I.V."/>
            <person name="Debuchy R."/>
            <person name="Gladieux P."/>
            <person name="Thoren M.H."/>
            <person name="Johannesson H."/>
        </authorList>
    </citation>
    <scope>NUCLEOTIDE SEQUENCE</scope>
    <source>
        <strain evidence="3">CBS 606.72</strain>
    </source>
</reference>
<feature type="compositionally biased region" description="Pro residues" evidence="1">
    <location>
        <begin position="1"/>
        <end position="18"/>
    </location>
</feature>
<evidence type="ECO:0000256" key="1">
    <source>
        <dbReference type="SAM" id="MobiDB-lite"/>
    </source>
</evidence>
<gene>
    <name evidence="3" type="ORF">B0T14DRAFT_569576</name>
</gene>
<feature type="transmembrane region" description="Helical" evidence="2">
    <location>
        <begin position="180"/>
        <end position="201"/>
    </location>
</feature>
<keyword evidence="4" id="KW-1185">Reference proteome</keyword>
<dbReference type="AlphaFoldDB" id="A0AA39WDT8"/>
<dbReference type="EMBL" id="JAULSU010000006">
    <property type="protein sequence ID" value="KAK0613544.1"/>
    <property type="molecule type" value="Genomic_DNA"/>
</dbReference>
<evidence type="ECO:0000256" key="2">
    <source>
        <dbReference type="SAM" id="Phobius"/>
    </source>
</evidence>
<keyword evidence="2" id="KW-0472">Membrane</keyword>
<name>A0AA39WDT8_9PEZI</name>
<feature type="transmembrane region" description="Helical" evidence="2">
    <location>
        <begin position="110"/>
        <end position="132"/>
    </location>
</feature>
<accession>A0AA39WDT8</accession>
<feature type="transmembrane region" description="Helical" evidence="2">
    <location>
        <begin position="81"/>
        <end position="104"/>
    </location>
</feature>
<feature type="region of interest" description="Disordered" evidence="1">
    <location>
        <begin position="1"/>
        <end position="46"/>
    </location>
</feature>
<organism evidence="3 4">
    <name type="scientific">Immersiella caudata</name>
    <dbReference type="NCBI Taxonomy" id="314043"/>
    <lineage>
        <taxon>Eukaryota</taxon>
        <taxon>Fungi</taxon>
        <taxon>Dikarya</taxon>
        <taxon>Ascomycota</taxon>
        <taxon>Pezizomycotina</taxon>
        <taxon>Sordariomycetes</taxon>
        <taxon>Sordariomycetidae</taxon>
        <taxon>Sordariales</taxon>
        <taxon>Lasiosphaeriaceae</taxon>
        <taxon>Immersiella</taxon>
    </lineage>
</organism>
<protein>
    <submittedName>
        <fullName evidence="3">Uncharacterized protein</fullName>
    </submittedName>
</protein>
<sequence length="217" mass="24129">MPPPSPPSTPNPSPPYPLHDPAEATEAPPPPTLHPFQTSSPPPPKTTLRQALFSPRHSPRYVWFAFRITSPFTARKWISRLSIWILVLFRAAQGILMVLISAYGPLPISLIVGVPAILVGGWVVAGCLAVVVREGLEGGARGSYHLDCAIVGMLLAHAGWMFWLFGYIEPVDMYYEWRFYWAPTLMWWILGVMIFGLGWIVQRGSLRKVGDIGEGRV</sequence>
<dbReference type="Proteomes" id="UP001175000">
    <property type="component" value="Unassembled WGS sequence"/>
</dbReference>
<feature type="transmembrane region" description="Helical" evidence="2">
    <location>
        <begin position="144"/>
        <end position="168"/>
    </location>
</feature>
<proteinExistence type="predicted"/>
<evidence type="ECO:0000313" key="4">
    <source>
        <dbReference type="Proteomes" id="UP001175000"/>
    </source>
</evidence>
<keyword evidence="2" id="KW-1133">Transmembrane helix</keyword>